<keyword evidence="4" id="KW-0337">GPI-anchor biosynthesis</keyword>
<dbReference type="AlphaFoldDB" id="A0A316UY41"/>
<dbReference type="GO" id="GO:0006506">
    <property type="term" value="P:GPI anchor biosynthetic process"/>
    <property type="evidence" value="ECO:0007669"/>
    <property type="project" value="UniProtKB-UniPathway"/>
</dbReference>
<proteinExistence type="inferred from homology"/>
<dbReference type="UniPathway" id="UPA00196"/>
<accession>A0A316UY41</accession>
<evidence type="ECO:0000313" key="12">
    <source>
        <dbReference type="EMBL" id="PWN30220.1"/>
    </source>
</evidence>
<dbReference type="Proteomes" id="UP000245884">
    <property type="component" value="Unassembled WGS sequence"/>
</dbReference>
<feature type="transmembrane region" description="Helical" evidence="11">
    <location>
        <begin position="713"/>
        <end position="732"/>
    </location>
</feature>
<evidence type="ECO:0000256" key="2">
    <source>
        <dbReference type="ARBA" id="ARBA00004687"/>
    </source>
</evidence>
<dbReference type="GO" id="GO:0016255">
    <property type="term" value="P:attachment of GPI anchor to protein"/>
    <property type="evidence" value="ECO:0007669"/>
    <property type="project" value="InterPro"/>
</dbReference>
<evidence type="ECO:0000256" key="10">
    <source>
        <dbReference type="SAM" id="MobiDB-lite"/>
    </source>
</evidence>
<comment type="subcellular location">
    <subcellularLocation>
        <location evidence="1">Endoplasmic reticulum membrane</location>
        <topology evidence="1">Multi-pass membrane protein</topology>
    </subcellularLocation>
</comment>
<sequence length="754" mass="83377">MAPAMGSSSQSTSTRVAILVSLYALILVCFPYARSLVSVHRRPIDETAIAQWQKKQQTTCPIALPALIGIKGIEAEMRDDGWGQKVKERAAALLQQATDAPSSHEESWCLKWDITTDNMRAEQADFVYDVHPSAWLHGSTIHHLALPSNTSSYSPDSVAIALARRIALDLNLPLKHLLVNTEAGAPTGTEGSSSEAAAVDPVPEPEAPPFSPQRPPRPPLPALSLADDEEVLRRLEYDQTSAGKVDAHSDISIPLPPRLLLSLHVLNEDLPSIPQSSNTSHPPQLLAPLASSPSFIKDLQSELHDVARSLQGVTRIGFETHWGLDAKTNGVKWEEVEWMTEEKWVEWEEREFEETVDEEYDDPDEDKARAGNDGQEEEASAAPSPRKRVRSVTRTRKERVPIDKSRPVTKSVHVLSPDQLEIFVDEGAWGLTETSVSPATPPTGTEKRRNRFPDLFPRQDSSADEAENQEETKTLHLVLYKPSREHTPLIHLAATALDEAGTEADGDVDVSLQKEQQQQQTKIAAAVAQEAEPVHWGWTVPGWGGVVIYNEGQGESGREGAGLHLLSPSEQDQRDILDLWGRQIRSLLGLPAVQEEQHGASQRRAHFHLLRLTLLKRIRSSLESLIALHQVLARLPSLEVGRAVQERVELALKALQELDGATSPASSSSNSLSPPRSLRSCFSLSSLAERHAGEAFHHHRMVGLLYFPAEHTWAVYTPLFGPLIVPLVLAGAREMKLWAQRRKRRRRATAGKVR</sequence>
<evidence type="ECO:0000256" key="8">
    <source>
        <dbReference type="ARBA" id="ARBA00023136"/>
    </source>
</evidence>
<reference evidence="12 13" key="1">
    <citation type="journal article" date="2018" name="Mol. Biol. Evol.">
        <title>Broad Genomic Sampling Reveals a Smut Pathogenic Ancestry of the Fungal Clade Ustilaginomycotina.</title>
        <authorList>
            <person name="Kijpornyongpan T."/>
            <person name="Mondo S.J."/>
            <person name="Barry K."/>
            <person name="Sandor L."/>
            <person name="Lee J."/>
            <person name="Lipzen A."/>
            <person name="Pangilinan J."/>
            <person name="LaButti K."/>
            <person name="Hainaut M."/>
            <person name="Henrissat B."/>
            <person name="Grigoriev I.V."/>
            <person name="Spatafora J.W."/>
            <person name="Aime M.C."/>
        </authorList>
    </citation>
    <scope>NUCLEOTIDE SEQUENCE [LARGE SCALE GENOMIC DNA]</scope>
    <source>
        <strain evidence="12 13">MCA 5214</strain>
    </source>
</reference>
<dbReference type="PANTHER" id="PTHR21072">
    <property type="entry name" value="GPI TRANSAMIDASE COMPONENT PIG-S"/>
    <property type="match status" value="1"/>
</dbReference>
<feature type="compositionally biased region" description="Acidic residues" evidence="10">
    <location>
        <begin position="350"/>
        <end position="365"/>
    </location>
</feature>
<dbReference type="GO" id="GO:0042765">
    <property type="term" value="C:GPI-anchor transamidase complex"/>
    <property type="evidence" value="ECO:0007669"/>
    <property type="project" value="InterPro"/>
</dbReference>
<evidence type="ECO:0000256" key="6">
    <source>
        <dbReference type="ARBA" id="ARBA00022824"/>
    </source>
</evidence>
<dbReference type="OrthoDB" id="28748at2759"/>
<evidence type="ECO:0000256" key="9">
    <source>
        <dbReference type="ARBA" id="ARBA00023180"/>
    </source>
</evidence>
<dbReference type="InterPro" id="IPR019540">
    <property type="entry name" value="PtdIno-glycan_biosynth_class_S"/>
</dbReference>
<feature type="region of interest" description="Disordered" evidence="10">
    <location>
        <begin position="183"/>
        <end position="223"/>
    </location>
</feature>
<name>A0A316UY41_9BASI</name>
<keyword evidence="6" id="KW-0256">Endoplasmic reticulum</keyword>
<dbReference type="EMBL" id="KZ819662">
    <property type="protein sequence ID" value="PWN30220.1"/>
    <property type="molecule type" value="Genomic_DNA"/>
</dbReference>
<keyword evidence="5 11" id="KW-0812">Transmembrane</keyword>
<gene>
    <name evidence="12" type="ORF">BDZ90DRAFT_7243</name>
</gene>
<feature type="region of interest" description="Disordered" evidence="10">
    <location>
        <begin position="350"/>
        <end position="406"/>
    </location>
</feature>
<protein>
    <recommendedName>
        <fullName evidence="14">GPI transamidase component PIG-S</fullName>
    </recommendedName>
</protein>
<evidence type="ECO:0000313" key="13">
    <source>
        <dbReference type="Proteomes" id="UP000245884"/>
    </source>
</evidence>
<keyword evidence="8 11" id="KW-0472">Membrane</keyword>
<feature type="compositionally biased region" description="Pro residues" evidence="10">
    <location>
        <begin position="202"/>
        <end position="221"/>
    </location>
</feature>
<evidence type="ECO:0000256" key="7">
    <source>
        <dbReference type="ARBA" id="ARBA00022989"/>
    </source>
</evidence>
<dbReference type="Pfam" id="PF10510">
    <property type="entry name" value="PIG-S"/>
    <property type="match status" value="1"/>
</dbReference>
<evidence type="ECO:0008006" key="14">
    <source>
        <dbReference type="Google" id="ProtNLM"/>
    </source>
</evidence>
<dbReference type="GeneID" id="37031629"/>
<dbReference type="PANTHER" id="PTHR21072:SF13">
    <property type="entry name" value="GPI TRANSAMIDASE COMPONENT PIG-S"/>
    <property type="match status" value="1"/>
</dbReference>
<organism evidence="12 13">
    <name type="scientific">Jaminaea rosea</name>
    <dbReference type="NCBI Taxonomy" id="1569628"/>
    <lineage>
        <taxon>Eukaryota</taxon>
        <taxon>Fungi</taxon>
        <taxon>Dikarya</taxon>
        <taxon>Basidiomycota</taxon>
        <taxon>Ustilaginomycotina</taxon>
        <taxon>Exobasidiomycetes</taxon>
        <taxon>Microstromatales</taxon>
        <taxon>Microstromatales incertae sedis</taxon>
        <taxon>Jaminaea</taxon>
    </lineage>
</organism>
<feature type="compositionally biased region" description="Basic residues" evidence="10">
    <location>
        <begin position="385"/>
        <end position="397"/>
    </location>
</feature>
<dbReference type="RefSeq" id="XP_025364832.1">
    <property type="nucleotide sequence ID" value="XM_025509806.1"/>
</dbReference>
<evidence type="ECO:0000256" key="1">
    <source>
        <dbReference type="ARBA" id="ARBA00004477"/>
    </source>
</evidence>
<dbReference type="STRING" id="1569628.A0A316UY41"/>
<comment type="pathway">
    <text evidence="2">Glycolipid biosynthesis; glycosylphosphatidylinositol-anchor biosynthesis.</text>
</comment>
<keyword evidence="9" id="KW-0325">Glycoprotein</keyword>
<keyword evidence="7 11" id="KW-1133">Transmembrane helix</keyword>
<feature type="region of interest" description="Disordered" evidence="10">
    <location>
        <begin position="432"/>
        <end position="470"/>
    </location>
</feature>
<evidence type="ECO:0000256" key="5">
    <source>
        <dbReference type="ARBA" id="ARBA00022692"/>
    </source>
</evidence>
<evidence type="ECO:0000256" key="11">
    <source>
        <dbReference type="SAM" id="Phobius"/>
    </source>
</evidence>
<evidence type="ECO:0000256" key="3">
    <source>
        <dbReference type="ARBA" id="ARBA00005316"/>
    </source>
</evidence>
<evidence type="ECO:0000256" key="4">
    <source>
        <dbReference type="ARBA" id="ARBA00022502"/>
    </source>
</evidence>
<comment type="similarity">
    <text evidence="3">Belongs to the PIGS family.</text>
</comment>
<keyword evidence="13" id="KW-1185">Reference proteome</keyword>